<dbReference type="RefSeq" id="WP_185111479.1">
    <property type="nucleotide sequence ID" value="NZ_BAAAXY010000158.1"/>
</dbReference>
<dbReference type="EMBL" id="JACHMI010000001">
    <property type="protein sequence ID" value="MBB6557089.1"/>
    <property type="molecule type" value="Genomic_DNA"/>
</dbReference>
<accession>A0A7X0P8P0</accession>
<reference evidence="1 2" key="1">
    <citation type="submission" date="2020-08" db="EMBL/GenBank/DDBJ databases">
        <title>Sequencing the genomes of 1000 actinobacteria strains.</title>
        <authorList>
            <person name="Klenk H.-P."/>
        </authorList>
    </citation>
    <scope>NUCLEOTIDE SEQUENCE [LARGE SCALE GENOMIC DNA]</scope>
    <source>
        <strain evidence="1 2">DSM 43768</strain>
    </source>
</reference>
<dbReference type="AlphaFoldDB" id="A0A7X0P8P0"/>
<comment type="caution">
    <text evidence="1">The sequence shown here is derived from an EMBL/GenBank/DDBJ whole genome shotgun (WGS) entry which is preliminary data.</text>
</comment>
<organism evidence="1 2">
    <name type="scientific">Nonomuraea rubra</name>
    <dbReference type="NCBI Taxonomy" id="46180"/>
    <lineage>
        <taxon>Bacteria</taxon>
        <taxon>Bacillati</taxon>
        <taxon>Actinomycetota</taxon>
        <taxon>Actinomycetes</taxon>
        <taxon>Streptosporangiales</taxon>
        <taxon>Streptosporangiaceae</taxon>
        <taxon>Nonomuraea</taxon>
    </lineage>
</organism>
<proteinExistence type="predicted"/>
<name>A0A7X0P8P0_9ACTN</name>
<sequence>MSFDLVYPAVSVLIVALFVGLPLSTATAAIPVARLSAPPNRHELMSRRAVALGLFASFAASV</sequence>
<evidence type="ECO:0000313" key="1">
    <source>
        <dbReference type="EMBL" id="MBB6557089.1"/>
    </source>
</evidence>
<evidence type="ECO:0000313" key="2">
    <source>
        <dbReference type="Proteomes" id="UP000565579"/>
    </source>
</evidence>
<dbReference type="Proteomes" id="UP000565579">
    <property type="component" value="Unassembled WGS sequence"/>
</dbReference>
<gene>
    <name evidence="1" type="ORF">HD593_011884</name>
</gene>
<keyword evidence="2" id="KW-1185">Reference proteome</keyword>
<protein>
    <submittedName>
        <fullName evidence="1">Uncharacterized protein</fullName>
    </submittedName>
</protein>